<dbReference type="InterPro" id="IPR004042">
    <property type="entry name" value="Intein_endonuc_central"/>
</dbReference>
<dbReference type="PRINTS" id="PR00379">
    <property type="entry name" value="INTEIN"/>
</dbReference>
<dbReference type="PROSITE" id="PS50819">
    <property type="entry name" value="INTEIN_ENDONUCLEASE"/>
    <property type="match status" value="1"/>
</dbReference>
<keyword evidence="2" id="KW-0651">Protein splicing</keyword>
<dbReference type="Pfam" id="PF14890">
    <property type="entry name" value="Intein_splicing"/>
    <property type="match status" value="1"/>
</dbReference>
<evidence type="ECO:0000313" key="4">
    <source>
        <dbReference type="EMBL" id="KXA99606.1"/>
    </source>
</evidence>
<gene>
    <name evidence="4" type="ORF">AKJ42_02895</name>
</gene>
<name>A0A133UZH7_9EURY</name>
<evidence type="ECO:0000256" key="2">
    <source>
        <dbReference type="ARBA" id="ARBA00023000"/>
    </source>
</evidence>
<accession>A0A133UZH7</accession>
<dbReference type="EMBL" id="LHXW01000034">
    <property type="protein sequence ID" value="KXA99606.1"/>
    <property type="molecule type" value="Genomic_DNA"/>
</dbReference>
<evidence type="ECO:0000313" key="5">
    <source>
        <dbReference type="Proteomes" id="UP000070520"/>
    </source>
</evidence>
<organism evidence="4 5">
    <name type="scientific">candidate division MSBL1 archaeon SCGC-AAA261C02</name>
    <dbReference type="NCBI Taxonomy" id="1698272"/>
    <lineage>
        <taxon>Archaea</taxon>
        <taxon>Methanobacteriati</taxon>
        <taxon>Methanobacteriota</taxon>
        <taxon>candidate division MSBL1</taxon>
    </lineage>
</organism>
<dbReference type="SUPFAM" id="SSF55608">
    <property type="entry name" value="Homing endonucleases"/>
    <property type="match status" value="1"/>
</dbReference>
<dbReference type="InterPro" id="IPR030934">
    <property type="entry name" value="Intein_C"/>
</dbReference>
<comment type="caution">
    <text evidence="4">The sequence shown here is derived from an EMBL/GenBank/DDBJ whole genome shotgun (WGS) entry which is preliminary data.</text>
</comment>
<dbReference type="InterPro" id="IPR004860">
    <property type="entry name" value="LAGLIDADG_dom"/>
</dbReference>
<dbReference type="SUPFAM" id="SSF51294">
    <property type="entry name" value="Hedgehog/intein (Hint) domain"/>
    <property type="match status" value="1"/>
</dbReference>
<dbReference type="Proteomes" id="UP000070520">
    <property type="component" value="Unassembled WGS sequence"/>
</dbReference>
<proteinExistence type="predicted"/>
<dbReference type="NCBIfam" id="TIGR01443">
    <property type="entry name" value="intein_Cterm"/>
    <property type="match status" value="1"/>
</dbReference>
<dbReference type="Gene3D" id="2.170.16.10">
    <property type="entry name" value="Hedgehog/Intein (Hint) domain"/>
    <property type="match status" value="1"/>
</dbReference>
<dbReference type="SMART" id="SM00305">
    <property type="entry name" value="HintC"/>
    <property type="match status" value="1"/>
</dbReference>
<sequence>MSARRIGEILKVSPRTVLKYMEKHQIPRRNSGEKTAGKVPAYYRKKYNIDPSLLHIKEVRKKMIVEDNLSVAQVARIFKCSPSAVCASLDIALGRGGHPKSGLRRFLDDLGVYGKNSIKKFIPSLVFTIRRKKLALFLNRLYACDGWMTTDEGRVEIGYATSSKRMARQVQHILLRFGILSVLREKRTSTETAYSIIIQNTHFVKKFIDEIGGFRGDEKTEKIRLLCECESNPNIDTIPKQVWSIVEEIRQKRGISWADVGFMSSKKNYAPSRKTLKKIARALHSPHLLNLAESDVFWDEVASIKDVGEKRVYDLSMNPTSNFLANDIFVHNTALGMKFLSWYGHNTDRKCYGIGYTDADLPQWIGKAGSLEDIPNDSVVLIDEAAILFFSREAMKSMNKTLSKLMSVARHKNLTLILITQSSAMVDLNVLRLADVLLFKEPSLLQARFERKSLKDLFEKVDTVFEEIEEEKVAHFYVFSDEYEGLVQYDLPYFWNDSISRAFKEFKAEEK</sequence>
<dbReference type="InterPro" id="IPR027434">
    <property type="entry name" value="Homing_endonucl"/>
</dbReference>
<dbReference type="PROSITE" id="PS50818">
    <property type="entry name" value="INTEIN_C_TER"/>
    <property type="match status" value="1"/>
</dbReference>
<dbReference type="Pfam" id="PF14528">
    <property type="entry name" value="LAGLIDADG_3"/>
    <property type="match status" value="1"/>
</dbReference>
<keyword evidence="1" id="KW-0068">Autocatalytic cleavage</keyword>
<evidence type="ECO:0000259" key="3">
    <source>
        <dbReference type="PROSITE" id="PS50819"/>
    </source>
</evidence>
<dbReference type="Gene3D" id="3.10.28.10">
    <property type="entry name" value="Homing endonucleases"/>
    <property type="match status" value="1"/>
</dbReference>
<keyword evidence="5" id="KW-1185">Reference proteome</keyword>
<dbReference type="GO" id="GO:0016539">
    <property type="term" value="P:intein-mediated protein splicing"/>
    <property type="evidence" value="ECO:0007669"/>
    <property type="project" value="InterPro"/>
</dbReference>
<evidence type="ECO:0000256" key="1">
    <source>
        <dbReference type="ARBA" id="ARBA00022813"/>
    </source>
</evidence>
<dbReference type="Pfam" id="PF05707">
    <property type="entry name" value="Zot"/>
    <property type="match status" value="1"/>
</dbReference>
<dbReference type="InterPro" id="IPR036844">
    <property type="entry name" value="Hint_dom_sf"/>
</dbReference>
<dbReference type="GO" id="GO:0004519">
    <property type="term" value="F:endonuclease activity"/>
    <property type="evidence" value="ECO:0007669"/>
    <property type="project" value="InterPro"/>
</dbReference>
<dbReference type="AlphaFoldDB" id="A0A133UZH7"/>
<reference evidence="4 5" key="1">
    <citation type="journal article" date="2016" name="Sci. Rep.">
        <title>Metabolic traits of an uncultured archaeal lineage -MSBL1- from brine pools of the Red Sea.</title>
        <authorList>
            <person name="Mwirichia R."/>
            <person name="Alam I."/>
            <person name="Rashid M."/>
            <person name="Vinu M."/>
            <person name="Ba-Alawi W."/>
            <person name="Anthony Kamau A."/>
            <person name="Kamanda Ngugi D."/>
            <person name="Goker M."/>
            <person name="Klenk H.P."/>
            <person name="Bajic V."/>
            <person name="Stingl U."/>
        </authorList>
    </citation>
    <scope>NUCLEOTIDE SEQUENCE [LARGE SCALE GENOMIC DNA]</scope>
    <source>
        <strain evidence="4">SCGC-AAA261C02</strain>
    </source>
</reference>
<feature type="domain" description="DOD-type homing endonuclease" evidence="3">
    <location>
        <begin position="88"/>
        <end position="179"/>
    </location>
</feature>
<dbReference type="InterPro" id="IPR003586">
    <property type="entry name" value="Hint_dom_C"/>
</dbReference>
<protein>
    <recommendedName>
        <fullName evidence="3">DOD-type homing endonuclease domain-containing protein</fullName>
    </recommendedName>
</protein>
<dbReference type="InterPro" id="IPR008900">
    <property type="entry name" value="Zot_N"/>
</dbReference>
<dbReference type="InterPro" id="IPR006142">
    <property type="entry name" value="INTEIN"/>
</dbReference>